<dbReference type="Gene3D" id="3.40.225.10">
    <property type="entry name" value="Class II aldolase/adducin N-terminal domain"/>
    <property type="match status" value="1"/>
</dbReference>
<dbReference type="Pfam" id="PF00596">
    <property type="entry name" value="Aldolase_II"/>
    <property type="match status" value="1"/>
</dbReference>
<dbReference type="SMART" id="SM01007">
    <property type="entry name" value="Aldolase_II"/>
    <property type="match status" value="1"/>
</dbReference>
<proteinExistence type="predicted"/>
<dbReference type="Proteomes" id="UP000317155">
    <property type="component" value="Unassembled WGS sequence"/>
</dbReference>
<evidence type="ECO:0000259" key="1">
    <source>
        <dbReference type="SMART" id="SM01007"/>
    </source>
</evidence>
<feature type="domain" description="Class II aldolase/adducin N-terminal" evidence="1">
    <location>
        <begin position="26"/>
        <end position="213"/>
    </location>
</feature>
<dbReference type="RefSeq" id="WP_092052672.1">
    <property type="nucleotide sequence ID" value="NZ_FOJJ01000001.1"/>
</dbReference>
<keyword evidence="3" id="KW-1185">Reference proteome</keyword>
<comment type="caution">
    <text evidence="2">The sequence shown here is derived from an EMBL/GenBank/DDBJ whole genome shotgun (WGS) entry which is preliminary data.</text>
</comment>
<evidence type="ECO:0000313" key="2">
    <source>
        <dbReference type="EMBL" id="TRO83859.1"/>
    </source>
</evidence>
<dbReference type="InterPro" id="IPR001303">
    <property type="entry name" value="Aldolase_II/adducin_N"/>
</dbReference>
<dbReference type="OrthoDB" id="422493at2"/>
<dbReference type="EMBL" id="VJVV01000001">
    <property type="protein sequence ID" value="TRO83859.1"/>
    <property type="molecule type" value="Genomic_DNA"/>
</dbReference>
<reference evidence="2 3" key="1">
    <citation type="submission" date="2019-07" db="EMBL/GenBank/DDBJ databases">
        <title>Insights of Desulfuromonas acetexigens electromicrobiology.</title>
        <authorList>
            <person name="Katuri K."/>
            <person name="Sapireddy V."/>
            <person name="Shaw D.R."/>
            <person name="Saikaly P."/>
        </authorList>
    </citation>
    <scope>NUCLEOTIDE SEQUENCE [LARGE SCALE GENOMIC DNA]</scope>
    <source>
        <strain evidence="2 3">2873</strain>
    </source>
</reference>
<sequence length="213" mass="23409">MTEQEGVIKYHLSHQPEAPVAPEAVADLIAWRRILHRLDLIGEDPKRYGGFGFGNLSVRLPATGGARYPFLISGTQTGALPELGPEHFATVTDWIPHENRILSKGPIQPSSEAMTHAGIYALDQRTRAVIHVHSPHIWQAARWLGLPQTPAVADYGSPTMAQAVRDLLAQRENRRRRVFVMLGHEDGVVAFGPSLSQAGCALLTVLAEAYRPF</sequence>
<evidence type="ECO:0000313" key="3">
    <source>
        <dbReference type="Proteomes" id="UP000317155"/>
    </source>
</evidence>
<protein>
    <submittedName>
        <fullName evidence="2">Class II aldolase/adducin family protein</fullName>
    </submittedName>
</protein>
<dbReference type="SUPFAM" id="SSF53639">
    <property type="entry name" value="AraD/HMP-PK domain-like"/>
    <property type="match status" value="1"/>
</dbReference>
<accession>A0A550JKW4</accession>
<dbReference type="AlphaFoldDB" id="A0A550JKW4"/>
<organism evidence="2 3">
    <name type="scientific">Trichloromonas acetexigens</name>
    <dbReference type="NCBI Taxonomy" id="38815"/>
    <lineage>
        <taxon>Bacteria</taxon>
        <taxon>Pseudomonadati</taxon>
        <taxon>Thermodesulfobacteriota</taxon>
        <taxon>Desulfuromonadia</taxon>
        <taxon>Desulfuromonadales</taxon>
        <taxon>Trichloromonadaceae</taxon>
        <taxon>Trichloromonas</taxon>
    </lineage>
</organism>
<name>A0A550JKW4_9BACT</name>
<gene>
    <name evidence="2" type="ORF">FL622_01375</name>
</gene>
<dbReference type="InterPro" id="IPR036409">
    <property type="entry name" value="Aldolase_II/adducin_N_sf"/>
</dbReference>